<dbReference type="PANTHER" id="PTHR42693:SF53">
    <property type="entry name" value="ENDO-4-O-SULFATASE"/>
    <property type="match status" value="1"/>
</dbReference>
<dbReference type="EMBL" id="JARVCO010000012">
    <property type="protein sequence ID" value="MDZ8120537.1"/>
    <property type="molecule type" value="Genomic_DNA"/>
</dbReference>
<dbReference type="Gene3D" id="3.30.1120.10">
    <property type="match status" value="1"/>
</dbReference>
<dbReference type="Gene3D" id="3.40.720.10">
    <property type="entry name" value="Alkaline Phosphatase, subunit A"/>
    <property type="match status" value="1"/>
</dbReference>
<keyword evidence="4" id="KW-0106">Calcium</keyword>
<comment type="caution">
    <text evidence="7">The sequence shown here is derived from an EMBL/GenBank/DDBJ whole genome shotgun (WGS) entry which is preliminary data.</text>
</comment>
<dbReference type="SUPFAM" id="SSF53649">
    <property type="entry name" value="Alkaline phosphatase-like"/>
    <property type="match status" value="1"/>
</dbReference>
<keyword evidence="3" id="KW-0378">Hydrolase</keyword>
<comment type="similarity">
    <text evidence="1">Belongs to the sulfatase family.</text>
</comment>
<dbReference type="InterPro" id="IPR050738">
    <property type="entry name" value="Sulfatase"/>
</dbReference>
<dbReference type="Proteomes" id="UP001290861">
    <property type="component" value="Unassembled WGS sequence"/>
</dbReference>
<name>A0ABU5N283_9BACT</name>
<evidence type="ECO:0000259" key="6">
    <source>
        <dbReference type="Pfam" id="PF00884"/>
    </source>
</evidence>
<organism evidence="7 8">
    <name type="scientific">Pontiella agarivorans</name>
    <dbReference type="NCBI Taxonomy" id="3038953"/>
    <lineage>
        <taxon>Bacteria</taxon>
        <taxon>Pseudomonadati</taxon>
        <taxon>Kiritimatiellota</taxon>
        <taxon>Kiritimatiellia</taxon>
        <taxon>Kiritimatiellales</taxon>
        <taxon>Pontiellaceae</taxon>
        <taxon>Pontiella</taxon>
    </lineage>
</organism>
<sequence>MKTRLLLMLSLLFSWSVLAADTRPNIVVIMSDDSGYTDLGCFGGEIDTPNIDKLAESGIRLSNFYSNGRCSPTRASLLSGLDCAKVGFGGGVVGDWVREMPYAAHRGRLPYDTPLLPELLKEAGYRTLMSGKWHMGGSLMKTRPGRREVWKQYHEGWELTDEEIEQDFLGLPLQRGFDEYFGLYGAQDSSFFVPGQYHPIMEGNENAKLNYDREYTMHCFSKRKDLPYTVNHGKTGKAWYATDGVTDRAIEMISDASGKEKAPFFLYLAYRAPHKPLQAPEELVQKYLKKYEDIRAIEAARAEGLKAQGLCDPDLDYKPAWFDVKKSDEFRLQMAIHAAMIEKVDENVGRLVESLRKKGELNNTLILYFSDNGNAAHLDSIFNTPYRGVKALLWEGGCKTHFIASWPGHIKPGTISHEQVWVGDVLPTCLELAGTEYPETFRGKKTEPLPSRSMLPVLEGKKRKPAEYLFFNDKGQQSVIWQGKWKLLIEPGWFTMTQEKPGIQYELYDLENDPSELKNVADVKPEIVKMLEEKCNTWIKEQGIVEYGKLLELRPGDNT</sequence>
<evidence type="ECO:0000256" key="2">
    <source>
        <dbReference type="ARBA" id="ARBA00022723"/>
    </source>
</evidence>
<evidence type="ECO:0000256" key="4">
    <source>
        <dbReference type="ARBA" id="ARBA00022837"/>
    </source>
</evidence>
<keyword evidence="8" id="KW-1185">Reference proteome</keyword>
<dbReference type="RefSeq" id="WP_322610311.1">
    <property type="nucleotide sequence ID" value="NZ_JARVCO010000012.1"/>
</dbReference>
<protein>
    <submittedName>
        <fullName evidence="7">Sulfatase-like hydrolase/transferase</fullName>
    </submittedName>
</protein>
<feature type="domain" description="Sulfatase N-terminal" evidence="6">
    <location>
        <begin position="24"/>
        <end position="434"/>
    </location>
</feature>
<dbReference type="Pfam" id="PF00884">
    <property type="entry name" value="Sulfatase"/>
    <property type="match status" value="1"/>
</dbReference>
<gene>
    <name evidence="7" type="ORF">P9H32_18060</name>
</gene>
<dbReference type="InterPro" id="IPR017850">
    <property type="entry name" value="Alkaline_phosphatase_core_sf"/>
</dbReference>
<accession>A0ABU5N283</accession>
<proteinExistence type="inferred from homology"/>
<feature type="chain" id="PRO_5046158624" evidence="5">
    <location>
        <begin position="20"/>
        <end position="559"/>
    </location>
</feature>
<evidence type="ECO:0000256" key="1">
    <source>
        <dbReference type="ARBA" id="ARBA00008779"/>
    </source>
</evidence>
<evidence type="ECO:0000256" key="5">
    <source>
        <dbReference type="SAM" id="SignalP"/>
    </source>
</evidence>
<dbReference type="InterPro" id="IPR024607">
    <property type="entry name" value="Sulfatase_CS"/>
</dbReference>
<evidence type="ECO:0000256" key="3">
    <source>
        <dbReference type="ARBA" id="ARBA00022801"/>
    </source>
</evidence>
<feature type="signal peptide" evidence="5">
    <location>
        <begin position="1"/>
        <end position="19"/>
    </location>
</feature>
<dbReference type="PROSITE" id="PS00149">
    <property type="entry name" value="SULFATASE_2"/>
    <property type="match status" value="1"/>
</dbReference>
<dbReference type="InterPro" id="IPR000917">
    <property type="entry name" value="Sulfatase_N"/>
</dbReference>
<keyword evidence="5" id="KW-0732">Signal</keyword>
<evidence type="ECO:0000313" key="7">
    <source>
        <dbReference type="EMBL" id="MDZ8120537.1"/>
    </source>
</evidence>
<reference evidence="7 8" key="1">
    <citation type="journal article" date="2024" name="Appl. Environ. Microbiol.">
        <title>Pontiella agarivorans sp. nov., a novel marine anaerobic bacterium capable of degrading macroalgal polysaccharides and fixing nitrogen.</title>
        <authorList>
            <person name="Liu N."/>
            <person name="Kivenson V."/>
            <person name="Peng X."/>
            <person name="Cui Z."/>
            <person name="Lankiewicz T.S."/>
            <person name="Gosselin K.M."/>
            <person name="English C.J."/>
            <person name="Blair E.M."/>
            <person name="O'Malley M.A."/>
            <person name="Valentine D.L."/>
        </authorList>
    </citation>
    <scope>NUCLEOTIDE SEQUENCE [LARGE SCALE GENOMIC DNA]</scope>
    <source>
        <strain evidence="7 8">NLcol2</strain>
    </source>
</reference>
<keyword evidence="2" id="KW-0479">Metal-binding</keyword>
<evidence type="ECO:0000313" key="8">
    <source>
        <dbReference type="Proteomes" id="UP001290861"/>
    </source>
</evidence>
<dbReference type="PANTHER" id="PTHR42693">
    <property type="entry name" value="ARYLSULFATASE FAMILY MEMBER"/>
    <property type="match status" value="1"/>
</dbReference>